<protein>
    <submittedName>
        <fullName evidence="1">Uncharacterized protein</fullName>
    </submittedName>
</protein>
<dbReference type="EnsemblMetazoa" id="AALB014368-RA">
    <property type="protein sequence ID" value="AALB014368-PA"/>
    <property type="gene ID" value="AALB014368"/>
</dbReference>
<sequence>MFQNKIDYIRFCALCIFITNIKKSHFIQHALTFSTFGTCCAYAALSCSSCKAYIFVLLSKSSIKKLS</sequence>
<dbReference type="Proteomes" id="UP000069272">
    <property type="component" value="Chromosome 3R"/>
</dbReference>
<reference evidence="1" key="2">
    <citation type="submission" date="2022-08" db="UniProtKB">
        <authorList>
            <consortium name="EnsemblMetazoa"/>
        </authorList>
    </citation>
    <scope>IDENTIFICATION</scope>
    <source>
        <strain evidence="1">STECLA/ALBI9_A</strain>
    </source>
</reference>
<evidence type="ECO:0000313" key="1">
    <source>
        <dbReference type="EnsemblMetazoa" id="AALB014368-PA"/>
    </source>
</evidence>
<organism evidence="1 2">
    <name type="scientific">Anopheles albimanus</name>
    <name type="common">New world malaria mosquito</name>
    <dbReference type="NCBI Taxonomy" id="7167"/>
    <lineage>
        <taxon>Eukaryota</taxon>
        <taxon>Metazoa</taxon>
        <taxon>Ecdysozoa</taxon>
        <taxon>Arthropoda</taxon>
        <taxon>Hexapoda</taxon>
        <taxon>Insecta</taxon>
        <taxon>Pterygota</taxon>
        <taxon>Neoptera</taxon>
        <taxon>Endopterygota</taxon>
        <taxon>Diptera</taxon>
        <taxon>Nematocera</taxon>
        <taxon>Culicoidea</taxon>
        <taxon>Culicidae</taxon>
        <taxon>Anophelinae</taxon>
        <taxon>Anopheles</taxon>
    </lineage>
</organism>
<keyword evidence="2" id="KW-1185">Reference proteome</keyword>
<proteinExistence type="predicted"/>
<accession>A0A182FXJ8</accession>
<dbReference type="AlphaFoldDB" id="A0A182FXJ8"/>
<dbReference type="VEuPathDB" id="VectorBase:AALB014368"/>
<reference evidence="1 2" key="1">
    <citation type="journal article" date="2017" name="G3 (Bethesda)">
        <title>The Physical Genome Mapping of Anopheles albimanus Corrected Scaffold Misassemblies and Identified Interarm Rearrangements in Genus Anopheles.</title>
        <authorList>
            <person name="Artemov G.N."/>
            <person name="Peery A.N."/>
            <person name="Jiang X."/>
            <person name="Tu Z."/>
            <person name="Stegniy V.N."/>
            <person name="Sharakhova M.V."/>
            <person name="Sharakhov I.V."/>
        </authorList>
    </citation>
    <scope>NUCLEOTIDE SEQUENCE [LARGE SCALE GENOMIC DNA]</scope>
    <source>
        <strain evidence="1 2">ALBI9_A</strain>
    </source>
</reference>
<name>A0A182FXJ8_ANOAL</name>
<evidence type="ECO:0000313" key="2">
    <source>
        <dbReference type="Proteomes" id="UP000069272"/>
    </source>
</evidence>